<gene>
    <name evidence="2" type="ORF">KW502_14490</name>
</gene>
<feature type="domain" description="Helix-turn-helix" evidence="1">
    <location>
        <begin position="69"/>
        <end position="115"/>
    </location>
</feature>
<dbReference type="InterPro" id="IPR041657">
    <property type="entry name" value="HTH_17"/>
</dbReference>
<protein>
    <submittedName>
        <fullName evidence="2">Helix-turn-helix domain-containing protein</fullName>
    </submittedName>
</protein>
<organism evidence="2 3">
    <name type="scientific">Mesonia aestuariivivens</name>
    <dbReference type="NCBI Taxonomy" id="2796128"/>
    <lineage>
        <taxon>Bacteria</taxon>
        <taxon>Pseudomonadati</taxon>
        <taxon>Bacteroidota</taxon>
        <taxon>Flavobacteriia</taxon>
        <taxon>Flavobacteriales</taxon>
        <taxon>Flavobacteriaceae</taxon>
        <taxon>Mesonia</taxon>
    </lineage>
</organism>
<name>A0ABS6W5A4_9FLAO</name>
<keyword evidence="3" id="KW-1185">Reference proteome</keyword>
<reference evidence="2 3" key="1">
    <citation type="submission" date="2021-07" db="EMBL/GenBank/DDBJ databases">
        <title>Mesonia aestuariivivens sp. nov., isolated from a tidal flat.</title>
        <authorList>
            <person name="Kim Y.-O."/>
            <person name="Yoon J.-H."/>
        </authorList>
    </citation>
    <scope>NUCLEOTIDE SEQUENCE [LARGE SCALE GENOMIC DNA]</scope>
    <source>
        <strain evidence="2 3">JHPTF-M18</strain>
    </source>
</reference>
<comment type="caution">
    <text evidence="2">The sequence shown here is derived from an EMBL/GenBank/DDBJ whole genome shotgun (WGS) entry which is preliminary data.</text>
</comment>
<dbReference type="EMBL" id="JAHWDF010000024">
    <property type="protein sequence ID" value="MBW2962994.1"/>
    <property type="molecule type" value="Genomic_DNA"/>
</dbReference>
<evidence type="ECO:0000313" key="2">
    <source>
        <dbReference type="EMBL" id="MBW2962994.1"/>
    </source>
</evidence>
<dbReference type="Proteomes" id="UP000719267">
    <property type="component" value="Unassembled WGS sequence"/>
</dbReference>
<proteinExistence type="predicted"/>
<sequence>MISNIEVTRICEYCKSEFLVKTSVTRYCSHKCNSKAYKERIRTKKIKKSNTQTLITKTQDIEHTKAKEFLNVNEVCLLIGISKRTVYRLFENSQLNKYKVGSRTIIKRSEIDKLFTTS</sequence>
<dbReference type="InterPro" id="IPR010093">
    <property type="entry name" value="SinI_DNA-bd"/>
</dbReference>
<evidence type="ECO:0000259" key="1">
    <source>
        <dbReference type="Pfam" id="PF12728"/>
    </source>
</evidence>
<dbReference type="Pfam" id="PF12728">
    <property type="entry name" value="HTH_17"/>
    <property type="match status" value="1"/>
</dbReference>
<accession>A0ABS6W5A4</accession>
<dbReference type="NCBIfam" id="TIGR01764">
    <property type="entry name" value="excise"/>
    <property type="match status" value="1"/>
</dbReference>
<evidence type="ECO:0000313" key="3">
    <source>
        <dbReference type="Proteomes" id="UP000719267"/>
    </source>
</evidence>